<proteinExistence type="predicted"/>
<reference evidence="2 3" key="1">
    <citation type="journal article" date="2019" name="Nat. Commun.">
        <title>The antimicrobial potential of Streptomyces from insect microbiomes.</title>
        <authorList>
            <person name="Chevrette M.G."/>
            <person name="Carlson C.M."/>
            <person name="Ortega H.E."/>
            <person name="Thomas C."/>
            <person name="Ananiev G.E."/>
            <person name="Barns K.J."/>
            <person name="Book A.J."/>
            <person name="Cagnazzo J."/>
            <person name="Carlos C."/>
            <person name="Flanigan W."/>
            <person name="Grubbs K.J."/>
            <person name="Horn H.A."/>
            <person name="Hoffmann F.M."/>
            <person name="Klassen J.L."/>
            <person name="Knack J.J."/>
            <person name="Lewin G.R."/>
            <person name="McDonald B.R."/>
            <person name="Muller L."/>
            <person name="Melo W.G.P."/>
            <person name="Pinto-Tomas A.A."/>
            <person name="Schmitz A."/>
            <person name="Wendt-Pienkowski E."/>
            <person name="Wildman S."/>
            <person name="Zhao M."/>
            <person name="Zhang F."/>
            <person name="Bugni T.S."/>
            <person name="Andes D.R."/>
            <person name="Pupo M.T."/>
            <person name="Currie C.R."/>
        </authorList>
    </citation>
    <scope>NUCLEOTIDE SEQUENCE [LARGE SCALE GENOMIC DNA]</scope>
    <source>
        <strain evidence="2 3">SID5840</strain>
    </source>
</reference>
<name>A0A7K2IXF9_9ACTN</name>
<dbReference type="GO" id="GO:0005694">
    <property type="term" value="C:chromosome"/>
    <property type="evidence" value="ECO:0007669"/>
    <property type="project" value="InterPro"/>
</dbReference>
<sequence>MSELADVPLVPDLEEELPLECVPPGIRAVVRYPPGRRPVDRSGRLKYSRVLLVAEDPPNGTKPPADFPREELAWLLKHHSRTWKSITERWGEHATARADTLIRCGVVEARATADQKFMVVGARQSLHLTPAWLDSARKHRLELLERTDPELARAGLLRLLEGVEQLRHERELLAAHGKPTVPPGSETRAGGWDTYEFVLRVAHWWWTDPRRRPRPIPDETLAISHGHRKGTHEVWTRARVHAFENLMRGAISELLDFPDHEIRVRGPLRWVNGDTAIDASRTQPWSGLPSRGVHMVGQLERADADGVFVIENVGTFYRVCQEPGITAKWICLWGAGYARTGLVELLQRLSPLPIAVWGDLDTHGIEIITNLRERVGRTVHPVAMTAGAWRAGPHRARSQKRRRADADKARLLAAKAPEELRPVAELIATEPDLAGLGLEQQVQHGDVFPVLPKLLAGVLESARHGAPGT</sequence>
<dbReference type="GO" id="GO:0003677">
    <property type="term" value="F:DNA binding"/>
    <property type="evidence" value="ECO:0007669"/>
    <property type="project" value="InterPro"/>
</dbReference>
<dbReference type="EMBL" id="WWHY01000001">
    <property type="protein sequence ID" value="MYR34668.1"/>
    <property type="molecule type" value="Genomic_DNA"/>
</dbReference>
<accession>A0A7K2IXF9</accession>
<dbReference type="Proteomes" id="UP000467124">
    <property type="component" value="Unassembled WGS sequence"/>
</dbReference>
<dbReference type="InterPro" id="IPR036078">
    <property type="entry name" value="Spo11/TopoVI_A_sf"/>
</dbReference>
<gene>
    <name evidence="2" type="ORF">GTW20_21055</name>
</gene>
<dbReference type="InterPro" id="IPR024534">
    <property type="entry name" value="JetD_C"/>
</dbReference>
<comment type="caution">
    <text evidence="2">The sequence shown here is derived from an EMBL/GenBank/DDBJ whole genome shotgun (WGS) entry which is preliminary data.</text>
</comment>
<dbReference type="AlphaFoldDB" id="A0A7K2IXF9"/>
<evidence type="ECO:0000259" key="1">
    <source>
        <dbReference type="Pfam" id="PF09983"/>
    </source>
</evidence>
<dbReference type="Gene3D" id="3.40.1360.10">
    <property type="match status" value="1"/>
</dbReference>
<dbReference type="Pfam" id="PF09983">
    <property type="entry name" value="JetD_C"/>
    <property type="match status" value="1"/>
</dbReference>
<protein>
    <submittedName>
        <fullName evidence="2">DUF2399 domain-containing protein</fullName>
    </submittedName>
</protein>
<evidence type="ECO:0000313" key="3">
    <source>
        <dbReference type="Proteomes" id="UP000467124"/>
    </source>
</evidence>
<feature type="domain" description="Wadjet protein JetD C-terminal" evidence="1">
    <location>
        <begin position="297"/>
        <end position="407"/>
    </location>
</feature>
<evidence type="ECO:0000313" key="2">
    <source>
        <dbReference type="EMBL" id="MYR34668.1"/>
    </source>
</evidence>
<dbReference type="RefSeq" id="WP_161111635.1">
    <property type="nucleotide sequence ID" value="NZ_WWHY01000001.1"/>
</dbReference>
<organism evidence="2 3">
    <name type="scientific">Nocardiopsis alba</name>
    <dbReference type="NCBI Taxonomy" id="53437"/>
    <lineage>
        <taxon>Bacteria</taxon>
        <taxon>Bacillati</taxon>
        <taxon>Actinomycetota</taxon>
        <taxon>Actinomycetes</taxon>
        <taxon>Streptosporangiales</taxon>
        <taxon>Nocardiopsidaceae</taxon>
        <taxon>Nocardiopsis</taxon>
    </lineage>
</organism>
<dbReference type="SUPFAM" id="SSF56726">
    <property type="entry name" value="DNA topoisomerase IV, alpha subunit"/>
    <property type="match status" value="1"/>
</dbReference>